<proteinExistence type="predicted"/>
<feature type="domain" description="CUE" evidence="2">
    <location>
        <begin position="328"/>
        <end position="373"/>
    </location>
</feature>
<evidence type="ECO:0000313" key="3">
    <source>
        <dbReference type="EMBL" id="SCU99474.1"/>
    </source>
</evidence>
<feature type="region of interest" description="Disordered" evidence="1">
    <location>
        <begin position="370"/>
        <end position="389"/>
    </location>
</feature>
<dbReference type="Gene3D" id="1.10.8.10">
    <property type="entry name" value="DNA helicase RuvA subunit, C-terminal domain"/>
    <property type="match status" value="1"/>
</dbReference>
<dbReference type="InterPro" id="IPR003892">
    <property type="entry name" value="CUE"/>
</dbReference>
<dbReference type="Proteomes" id="UP000189911">
    <property type="component" value="Chromosome F"/>
</dbReference>
<dbReference type="InterPro" id="IPR041808">
    <property type="entry name" value="Cue3_CUE"/>
</dbReference>
<evidence type="ECO:0000259" key="2">
    <source>
        <dbReference type="PROSITE" id="PS51140"/>
    </source>
</evidence>
<dbReference type="InterPro" id="IPR052586">
    <property type="entry name" value="ASCC2"/>
</dbReference>
<dbReference type="Pfam" id="PF02845">
    <property type="entry name" value="CUE"/>
    <property type="match status" value="1"/>
</dbReference>
<dbReference type="PANTHER" id="PTHR21494">
    <property type="entry name" value="ACTIVATING SIGNAL COINTEGRATOR 1 COMPLEX SUBUNIT 2 ASC-1 COMPLEX SUBUNIT P100"/>
    <property type="match status" value="1"/>
</dbReference>
<keyword evidence="4" id="KW-1185">Reference proteome</keyword>
<protein>
    <submittedName>
        <fullName evidence="3">LANO_0F01948g1_1</fullName>
    </submittedName>
</protein>
<sequence>MKLTVKYCESHIEPTSIIEMASQRYQRIIEINGGEKISLPIVKFPPFKLRAAMVEKDPVIWLHLIETYNQYFAYLMSEGRLESLEDSTYENLCVFVRGYLRELSAEEGKLLSLGMNGDVKQQLLILRSWILALVKNCGLLHLQISCDTLWDFVRLYVKENPDTVRALIEGSLKPTINTQKAHLNRTYQLHQQLKQLVESGNFSRVDLKALECLLSSKGKRTKSFADQFLTTKWAEILESWFVQDGKDIRTIAKNLGILTYLSASEKRIVSLASELHIGNLETLQLYPLFGALLMNQQFQVHFKGLRSKLPFMKSLAGSKHQSGQSTILKTEDVKMISEVFPHFTIGQIEKELQAFDGNVERTIESLFEAPQKLEKGPTAEETAALSDEGLKPTEFESELKKSDRLAKVDGDSDKDHVPDEVRNKTLTRALALLYQADEDEKDDTYDDAEAQPEQDSGTEKAYEKIEGYLWELLKVNKLLFERSCRGSKARKDMKSNTLWSDEQIEGWARMLERSPKRAQLLEEKYMFRGNVRSGKKSFVSKDVLDENRKSEPVSGEDAKAQTRSTRPGNGGDKKRQNARNEKNKGSRANHNRKSGHDRKMTKSMP</sequence>
<evidence type="ECO:0000256" key="1">
    <source>
        <dbReference type="SAM" id="MobiDB-lite"/>
    </source>
</evidence>
<dbReference type="CDD" id="cd14373">
    <property type="entry name" value="CUE_Cue3p_like"/>
    <property type="match status" value="1"/>
</dbReference>
<feature type="compositionally biased region" description="Basic residues" evidence="1">
    <location>
        <begin position="585"/>
        <end position="605"/>
    </location>
</feature>
<feature type="region of interest" description="Disordered" evidence="1">
    <location>
        <begin position="537"/>
        <end position="605"/>
    </location>
</feature>
<dbReference type="PROSITE" id="PS51140">
    <property type="entry name" value="CUE"/>
    <property type="match status" value="1"/>
</dbReference>
<feature type="region of interest" description="Disordered" evidence="1">
    <location>
        <begin position="440"/>
        <end position="460"/>
    </location>
</feature>
<dbReference type="AlphaFoldDB" id="A0A1G4K6N1"/>
<feature type="compositionally biased region" description="Acidic residues" evidence="1">
    <location>
        <begin position="440"/>
        <end position="452"/>
    </location>
</feature>
<organism evidence="3 4">
    <name type="scientific">Lachancea nothofagi CBS 11611</name>
    <dbReference type="NCBI Taxonomy" id="1266666"/>
    <lineage>
        <taxon>Eukaryota</taxon>
        <taxon>Fungi</taxon>
        <taxon>Dikarya</taxon>
        <taxon>Ascomycota</taxon>
        <taxon>Saccharomycotina</taxon>
        <taxon>Saccharomycetes</taxon>
        <taxon>Saccharomycetales</taxon>
        <taxon>Saccharomycetaceae</taxon>
        <taxon>Lachancea</taxon>
    </lineage>
</organism>
<name>A0A1G4K6N1_9SACH</name>
<evidence type="ECO:0000313" key="4">
    <source>
        <dbReference type="Proteomes" id="UP000189911"/>
    </source>
</evidence>
<accession>A0A1G4K6N1</accession>
<dbReference type="PANTHER" id="PTHR21494:SF0">
    <property type="entry name" value="ACTIVATING SIGNAL COINTEGRATOR 1 COMPLEX SUBUNIT 2"/>
    <property type="match status" value="1"/>
</dbReference>
<dbReference type="GO" id="GO:0043130">
    <property type="term" value="F:ubiquitin binding"/>
    <property type="evidence" value="ECO:0007669"/>
    <property type="project" value="InterPro"/>
</dbReference>
<dbReference type="EMBL" id="LT598452">
    <property type="protein sequence ID" value="SCU99474.1"/>
    <property type="molecule type" value="Genomic_DNA"/>
</dbReference>
<gene>
    <name evidence="3" type="ORF">LANO_0F01948G</name>
</gene>
<reference evidence="4" key="1">
    <citation type="submission" date="2016-03" db="EMBL/GenBank/DDBJ databases">
        <authorList>
            <person name="Devillers Hugo."/>
        </authorList>
    </citation>
    <scope>NUCLEOTIDE SEQUENCE [LARGE SCALE GENOMIC DNA]</scope>
</reference>
<dbReference type="OrthoDB" id="5577209at2759"/>
<feature type="compositionally biased region" description="Basic and acidic residues" evidence="1">
    <location>
        <begin position="542"/>
        <end position="560"/>
    </location>
</feature>
<feature type="region of interest" description="Disordered" evidence="1">
    <location>
        <begin position="396"/>
        <end position="421"/>
    </location>
</feature>
<feature type="compositionally biased region" description="Basic and acidic residues" evidence="1">
    <location>
        <begin position="571"/>
        <end position="584"/>
    </location>
</feature>